<sequence>MSTKEKITQTIKQWIQLEKEIQVLQKELKERKVKKNTLSSTLVEIMKTKEIDCFDSSEGKIIYTKSNVKNTINKKYLIESLEKYFENNPTIPTDDIVKFILDNRTINTKESIRHKPLKNI</sequence>
<reference evidence="1" key="1">
    <citation type="journal article" date="2020" name="Nature">
        <title>Giant virus diversity and host interactions through global metagenomics.</title>
        <authorList>
            <person name="Schulz F."/>
            <person name="Roux S."/>
            <person name="Paez-Espino D."/>
            <person name="Jungbluth S."/>
            <person name="Walsh D.A."/>
            <person name="Denef V.J."/>
            <person name="McMahon K.D."/>
            <person name="Konstantinidis K.T."/>
            <person name="Eloe-Fadrosh E.A."/>
            <person name="Kyrpides N.C."/>
            <person name="Woyke T."/>
        </authorList>
    </citation>
    <scope>NUCLEOTIDE SEQUENCE</scope>
    <source>
        <strain evidence="1">GVMAG-M-3300023184-101</strain>
    </source>
</reference>
<dbReference type="InterPro" id="IPR043918">
    <property type="entry name" value="DUF5760"/>
</dbReference>
<protein>
    <submittedName>
        <fullName evidence="1">Uncharacterized protein</fullName>
    </submittedName>
</protein>
<proteinExistence type="predicted"/>
<dbReference type="Pfam" id="PF19064">
    <property type="entry name" value="DUF5760"/>
    <property type="match status" value="1"/>
</dbReference>
<organism evidence="1">
    <name type="scientific">viral metagenome</name>
    <dbReference type="NCBI Taxonomy" id="1070528"/>
    <lineage>
        <taxon>unclassified sequences</taxon>
        <taxon>metagenomes</taxon>
        <taxon>organismal metagenomes</taxon>
    </lineage>
</organism>
<name>A0A6C0HHN8_9ZZZZ</name>
<dbReference type="EMBL" id="MN739951">
    <property type="protein sequence ID" value="QHT79665.1"/>
    <property type="molecule type" value="Genomic_DNA"/>
</dbReference>
<accession>A0A6C0HHN8</accession>
<evidence type="ECO:0000313" key="1">
    <source>
        <dbReference type="EMBL" id="QHT79665.1"/>
    </source>
</evidence>
<dbReference type="AlphaFoldDB" id="A0A6C0HHN8"/>